<name>A0ABS4G417_9CLOT</name>
<sequence length="73" mass="8575">MFDIYIILYIFLHLHQNHEKKGYGIFKRCTGGLFGGIKIPSHRGAYMTIKKNDILKSKYSDYLNRDASNHRRA</sequence>
<dbReference type="EMBL" id="JAGGKC010000013">
    <property type="protein sequence ID" value="MBP1919283.1"/>
    <property type="molecule type" value="Genomic_DNA"/>
</dbReference>
<proteinExistence type="predicted"/>
<gene>
    <name evidence="1" type="ORF">J2Z34_001772</name>
</gene>
<protein>
    <submittedName>
        <fullName evidence="1">Uncharacterized protein</fullName>
    </submittedName>
</protein>
<evidence type="ECO:0000313" key="1">
    <source>
        <dbReference type="EMBL" id="MBP1919283.1"/>
    </source>
</evidence>
<organism evidence="1 2">
    <name type="scientific">Youngiibacter multivorans</name>
    <dbReference type="NCBI Taxonomy" id="937251"/>
    <lineage>
        <taxon>Bacteria</taxon>
        <taxon>Bacillati</taxon>
        <taxon>Bacillota</taxon>
        <taxon>Clostridia</taxon>
        <taxon>Eubacteriales</taxon>
        <taxon>Clostridiaceae</taxon>
        <taxon>Youngiibacter</taxon>
    </lineage>
</organism>
<reference evidence="1 2" key="1">
    <citation type="submission" date="2021-03" db="EMBL/GenBank/DDBJ databases">
        <title>Genomic Encyclopedia of Type Strains, Phase IV (KMG-IV): sequencing the most valuable type-strain genomes for metagenomic binning, comparative biology and taxonomic classification.</title>
        <authorList>
            <person name="Goeker M."/>
        </authorList>
    </citation>
    <scope>NUCLEOTIDE SEQUENCE [LARGE SCALE GENOMIC DNA]</scope>
    <source>
        <strain evidence="1 2">DSM 6139</strain>
    </source>
</reference>
<comment type="caution">
    <text evidence="1">The sequence shown here is derived from an EMBL/GenBank/DDBJ whole genome shotgun (WGS) entry which is preliminary data.</text>
</comment>
<accession>A0ABS4G417</accession>
<evidence type="ECO:0000313" key="2">
    <source>
        <dbReference type="Proteomes" id="UP001519271"/>
    </source>
</evidence>
<dbReference type="Proteomes" id="UP001519271">
    <property type="component" value="Unassembled WGS sequence"/>
</dbReference>
<keyword evidence="2" id="KW-1185">Reference proteome</keyword>